<evidence type="ECO:0000313" key="8">
    <source>
        <dbReference type="Proteomes" id="UP000176897"/>
    </source>
</evidence>
<evidence type="ECO:0008006" key="9">
    <source>
        <dbReference type="Google" id="ProtNLM"/>
    </source>
</evidence>
<evidence type="ECO:0000256" key="6">
    <source>
        <dbReference type="SAM" id="Phobius"/>
    </source>
</evidence>
<dbReference type="PRINTS" id="PR00813">
    <property type="entry name" value="BCTERIALGSPG"/>
</dbReference>
<keyword evidence="5 6" id="KW-0472">Membrane</keyword>
<sequence length="184" mass="20260">MTKTKMHHRGFTLIELLIVIAIIGILSTLAVVSLGNARARARDAKRIADLKQIQTALNLFYDQTGKYPQSPGHATWSGHWAYFSKCLEQGTNCGFDISNYVPVMKNVPQDPLRKTADPFANDKTYFPGFPTGCLDGQNYRLAVNLETDHPALSDDLDGSFYSNNDGCEDSTRGYCVGVGTCSGW</sequence>
<dbReference type="PROSITE" id="PS00409">
    <property type="entry name" value="PROKAR_NTER_METHYL"/>
    <property type="match status" value="1"/>
</dbReference>
<evidence type="ECO:0000256" key="5">
    <source>
        <dbReference type="ARBA" id="ARBA00023136"/>
    </source>
</evidence>
<dbReference type="InterPro" id="IPR000983">
    <property type="entry name" value="Bac_GSPG_pilin"/>
</dbReference>
<keyword evidence="4 6" id="KW-1133">Transmembrane helix</keyword>
<protein>
    <recommendedName>
        <fullName evidence="9">Type II secretion system protein GspG C-terminal domain-containing protein</fullName>
    </recommendedName>
</protein>
<dbReference type="PANTHER" id="PTHR30093">
    <property type="entry name" value="GENERAL SECRETION PATHWAY PROTEIN G"/>
    <property type="match status" value="1"/>
</dbReference>
<comment type="caution">
    <text evidence="7">The sequence shown here is derived from an EMBL/GenBank/DDBJ whole genome shotgun (WGS) entry which is preliminary data.</text>
</comment>
<organism evidence="7 8">
    <name type="scientific">Candidatus Uhrbacteria bacterium RIFCSPLOWO2_01_FULL_47_24</name>
    <dbReference type="NCBI Taxonomy" id="1802401"/>
    <lineage>
        <taxon>Bacteria</taxon>
        <taxon>Candidatus Uhriibacteriota</taxon>
    </lineage>
</organism>
<dbReference type="Proteomes" id="UP000176897">
    <property type="component" value="Unassembled WGS sequence"/>
</dbReference>
<dbReference type="GO" id="GO:0015627">
    <property type="term" value="C:type II protein secretion system complex"/>
    <property type="evidence" value="ECO:0007669"/>
    <property type="project" value="InterPro"/>
</dbReference>
<dbReference type="SUPFAM" id="SSF54523">
    <property type="entry name" value="Pili subunits"/>
    <property type="match status" value="1"/>
</dbReference>
<evidence type="ECO:0000256" key="3">
    <source>
        <dbReference type="ARBA" id="ARBA00022692"/>
    </source>
</evidence>
<accession>A0A1F7UUZ0</accession>
<dbReference type="InterPro" id="IPR012902">
    <property type="entry name" value="N_methyl_site"/>
</dbReference>
<evidence type="ECO:0000313" key="7">
    <source>
        <dbReference type="EMBL" id="OGL82102.1"/>
    </source>
</evidence>
<evidence type="ECO:0000256" key="1">
    <source>
        <dbReference type="ARBA" id="ARBA00004167"/>
    </source>
</evidence>
<comment type="subcellular location">
    <subcellularLocation>
        <location evidence="1">Membrane</location>
        <topology evidence="1">Single-pass membrane protein</topology>
    </subcellularLocation>
</comment>
<dbReference type="InterPro" id="IPR045584">
    <property type="entry name" value="Pilin-like"/>
</dbReference>
<dbReference type="AlphaFoldDB" id="A0A1F7UUZ0"/>
<keyword evidence="3 6" id="KW-0812">Transmembrane</keyword>
<name>A0A1F7UUZ0_9BACT</name>
<dbReference type="Pfam" id="PF07963">
    <property type="entry name" value="N_methyl"/>
    <property type="match status" value="1"/>
</dbReference>
<dbReference type="GO" id="GO:0015628">
    <property type="term" value="P:protein secretion by the type II secretion system"/>
    <property type="evidence" value="ECO:0007669"/>
    <property type="project" value="InterPro"/>
</dbReference>
<dbReference type="PANTHER" id="PTHR30093:SF44">
    <property type="entry name" value="TYPE II SECRETION SYSTEM CORE PROTEIN G"/>
    <property type="match status" value="1"/>
</dbReference>
<evidence type="ECO:0000256" key="2">
    <source>
        <dbReference type="ARBA" id="ARBA00022481"/>
    </source>
</evidence>
<dbReference type="EMBL" id="MGEJ01000001">
    <property type="protein sequence ID" value="OGL82102.1"/>
    <property type="molecule type" value="Genomic_DNA"/>
</dbReference>
<dbReference type="STRING" id="1802401.A3B21_05320"/>
<feature type="transmembrane region" description="Helical" evidence="6">
    <location>
        <begin position="12"/>
        <end position="35"/>
    </location>
</feature>
<evidence type="ECO:0000256" key="4">
    <source>
        <dbReference type="ARBA" id="ARBA00022989"/>
    </source>
</evidence>
<dbReference type="Gene3D" id="3.30.700.10">
    <property type="entry name" value="Glycoprotein, Type 4 Pilin"/>
    <property type="match status" value="1"/>
</dbReference>
<proteinExistence type="predicted"/>
<keyword evidence="2" id="KW-0488">Methylation</keyword>
<dbReference type="GO" id="GO:0016020">
    <property type="term" value="C:membrane"/>
    <property type="evidence" value="ECO:0007669"/>
    <property type="project" value="UniProtKB-SubCell"/>
</dbReference>
<dbReference type="NCBIfam" id="TIGR02532">
    <property type="entry name" value="IV_pilin_GFxxxE"/>
    <property type="match status" value="1"/>
</dbReference>
<gene>
    <name evidence="7" type="ORF">A3B21_05320</name>
</gene>
<reference evidence="7 8" key="1">
    <citation type="journal article" date="2016" name="Nat. Commun.">
        <title>Thousands of microbial genomes shed light on interconnected biogeochemical processes in an aquifer system.</title>
        <authorList>
            <person name="Anantharaman K."/>
            <person name="Brown C.T."/>
            <person name="Hug L.A."/>
            <person name="Sharon I."/>
            <person name="Castelle C.J."/>
            <person name="Probst A.J."/>
            <person name="Thomas B.C."/>
            <person name="Singh A."/>
            <person name="Wilkins M.J."/>
            <person name="Karaoz U."/>
            <person name="Brodie E.L."/>
            <person name="Williams K.H."/>
            <person name="Hubbard S.S."/>
            <person name="Banfield J.F."/>
        </authorList>
    </citation>
    <scope>NUCLEOTIDE SEQUENCE [LARGE SCALE GENOMIC DNA]</scope>
</reference>